<feature type="compositionally biased region" description="Polar residues" evidence="2">
    <location>
        <begin position="7"/>
        <end position="19"/>
    </location>
</feature>
<feature type="region of interest" description="Disordered" evidence="2">
    <location>
        <begin position="1"/>
        <end position="22"/>
    </location>
</feature>
<dbReference type="AlphaFoldDB" id="A0A6J2X9N4"/>
<accession>A0A6J2X9N4</accession>
<dbReference type="PROSITE" id="PS50157">
    <property type="entry name" value="ZINC_FINGER_C2H2_2"/>
    <property type="match status" value="1"/>
</dbReference>
<keyword evidence="1" id="KW-0863">Zinc-finger</keyword>
<dbReference type="Gene3D" id="3.30.160.60">
    <property type="entry name" value="Classic Zinc Finger"/>
    <property type="match status" value="1"/>
</dbReference>
<evidence type="ECO:0000259" key="3">
    <source>
        <dbReference type="PROSITE" id="PS50157"/>
    </source>
</evidence>
<proteinExistence type="predicted"/>
<dbReference type="Proteomes" id="UP000504635">
    <property type="component" value="Unplaced"/>
</dbReference>
<protein>
    <submittedName>
        <fullName evidence="5">Uncharacterized protein LOC115876110 isoform X2</fullName>
    </submittedName>
</protein>
<feature type="domain" description="C2H2-type" evidence="3">
    <location>
        <begin position="68"/>
        <end position="96"/>
    </location>
</feature>
<evidence type="ECO:0000256" key="1">
    <source>
        <dbReference type="PROSITE-ProRule" id="PRU00042"/>
    </source>
</evidence>
<sequence>MEHVKQENNISEENINAVSSDPKRGQPINVINYGCVKCNYTTDNKDSFSEHCLNHVLLNSKVAYKKRHECPTCCAKFVVQNSLNVHRITVHKGTSGNEKKTEEDNEIILVQKKLQQYMDKYNENADSISLAAEDLSEDSVTIRINFDAPLFGSRHAT</sequence>
<dbReference type="SMART" id="SM00355">
    <property type="entry name" value="ZnF_C2H2"/>
    <property type="match status" value="2"/>
</dbReference>
<evidence type="ECO:0000313" key="4">
    <source>
        <dbReference type="Proteomes" id="UP000504635"/>
    </source>
</evidence>
<dbReference type="OrthoDB" id="3561125at2759"/>
<name>A0A6J2X9N4_SITOR</name>
<keyword evidence="1" id="KW-0479">Metal-binding</keyword>
<keyword evidence="1" id="KW-0862">Zinc</keyword>
<evidence type="ECO:0000256" key="2">
    <source>
        <dbReference type="SAM" id="MobiDB-lite"/>
    </source>
</evidence>
<dbReference type="GO" id="GO:0008270">
    <property type="term" value="F:zinc ion binding"/>
    <property type="evidence" value="ECO:0007669"/>
    <property type="project" value="UniProtKB-KW"/>
</dbReference>
<keyword evidence="4" id="KW-1185">Reference proteome</keyword>
<dbReference type="PROSITE" id="PS00028">
    <property type="entry name" value="ZINC_FINGER_C2H2_1"/>
    <property type="match status" value="1"/>
</dbReference>
<evidence type="ECO:0000313" key="5">
    <source>
        <dbReference type="RefSeq" id="XP_030747670.1"/>
    </source>
</evidence>
<reference evidence="5" key="1">
    <citation type="submission" date="2025-08" db="UniProtKB">
        <authorList>
            <consortium name="RefSeq"/>
        </authorList>
    </citation>
    <scope>IDENTIFICATION</scope>
    <source>
        <tissue evidence="5">Gonads</tissue>
    </source>
</reference>
<gene>
    <name evidence="5" type="primary">LOC115876110</name>
</gene>
<dbReference type="GeneID" id="115876110"/>
<dbReference type="InterPro" id="IPR013087">
    <property type="entry name" value="Znf_C2H2_type"/>
</dbReference>
<dbReference type="RefSeq" id="XP_030747670.1">
    <property type="nucleotide sequence ID" value="XM_030891810.1"/>
</dbReference>
<organism evidence="4 5">
    <name type="scientific">Sitophilus oryzae</name>
    <name type="common">Rice weevil</name>
    <name type="synonym">Curculio oryzae</name>
    <dbReference type="NCBI Taxonomy" id="7048"/>
    <lineage>
        <taxon>Eukaryota</taxon>
        <taxon>Metazoa</taxon>
        <taxon>Ecdysozoa</taxon>
        <taxon>Arthropoda</taxon>
        <taxon>Hexapoda</taxon>
        <taxon>Insecta</taxon>
        <taxon>Pterygota</taxon>
        <taxon>Neoptera</taxon>
        <taxon>Endopterygota</taxon>
        <taxon>Coleoptera</taxon>
        <taxon>Polyphaga</taxon>
        <taxon>Cucujiformia</taxon>
        <taxon>Curculionidae</taxon>
        <taxon>Dryophthorinae</taxon>
        <taxon>Sitophilus</taxon>
    </lineage>
</organism>